<dbReference type="PIRSF" id="PIRSF034934">
    <property type="entry name" value="AbiF_AbiD"/>
    <property type="match status" value="1"/>
</dbReference>
<reference evidence="1 2" key="1">
    <citation type="journal article" date="2021" name="Front. Microbiol.">
        <title>Aerobic Denitrification and Heterotrophic Sulfur Oxidation in the Genus Halomonas Revealed by Six Novel Species Characterizations and Genome-Based Analysis.</title>
        <authorList>
            <person name="Wang L."/>
            <person name="Shao Z."/>
        </authorList>
    </citation>
    <scope>NUCLEOTIDE SEQUENCE [LARGE SCALE GENOMIC DNA]</scope>
    <source>
        <strain evidence="1 2">MCCC 1A11036</strain>
    </source>
</reference>
<protein>
    <submittedName>
        <fullName evidence="1">Abi family protein</fullName>
    </submittedName>
</protein>
<evidence type="ECO:0000313" key="1">
    <source>
        <dbReference type="EMBL" id="MCE8018753.1"/>
    </source>
</evidence>
<dbReference type="RefSeq" id="WP_234272136.1">
    <property type="nucleotide sequence ID" value="NZ_JABFTT010000001.1"/>
</dbReference>
<sequence>MAYDRPWKSFEEQAALLQSRGMEVADEAAALEYLERVGYYRLSAYWYPFRVFEMMNHDRHGRPTTQATDRFVPGSQFVDSVRLYLFDKALRLRLTDALERIEIALRVDIAHLLGERDAFAHLHRDTFHPSFARKKFGRDPRDSFEKWQVRCLDMERRSKEDFVKHYRQKHGPRLPIWVAVETWDFGTLSQLLAMMKVPDQRRIANKYGVPEWEVFQSWLRSLNYLRNVCAHHSRLWNRNVIDQPKLPELGTLPWCDDFHDQPQLIARPFLLLSIARHMTKVICPDTGWHLRLQKHLTAFPVLHAQRQLSLEDMGAPPGWERWWSS</sequence>
<dbReference type="InterPro" id="IPR011664">
    <property type="entry name" value="Abi_system_AbiD/AbiF-like"/>
</dbReference>
<keyword evidence="2" id="KW-1185">Reference proteome</keyword>
<dbReference type="EMBL" id="JABFTT010000001">
    <property type="protein sequence ID" value="MCE8018753.1"/>
    <property type="molecule type" value="Genomic_DNA"/>
</dbReference>
<comment type="caution">
    <text evidence="1">The sequence shown here is derived from an EMBL/GenBank/DDBJ whole genome shotgun (WGS) entry which is preliminary data.</text>
</comment>
<proteinExistence type="predicted"/>
<gene>
    <name evidence="1" type="ORF">HOP51_01290</name>
</gene>
<dbReference type="Proteomes" id="UP001320122">
    <property type="component" value="Unassembled WGS sequence"/>
</dbReference>
<evidence type="ECO:0000313" key="2">
    <source>
        <dbReference type="Proteomes" id="UP001320122"/>
    </source>
</evidence>
<organism evidence="1 2">
    <name type="scientific">Billgrantia zhangzhouensis</name>
    <dbReference type="NCBI Taxonomy" id="2733481"/>
    <lineage>
        <taxon>Bacteria</taxon>
        <taxon>Pseudomonadati</taxon>
        <taxon>Pseudomonadota</taxon>
        <taxon>Gammaproteobacteria</taxon>
        <taxon>Oceanospirillales</taxon>
        <taxon>Halomonadaceae</taxon>
        <taxon>Billgrantia</taxon>
    </lineage>
</organism>
<name>A0ABS9AA29_9GAMM</name>
<dbReference type="InterPro" id="IPR017034">
    <property type="entry name" value="Abi_system_AbiD/AbiF"/>
</dbReference>
<dbReference type="Pfam" id="PF07751">
    <property type="entry name" value="Abi_2"/>
    <property type="match status" value="1"/>
</dbReference>
<accession>A0ABS9AA29</accession>